<reference evidence="2 3" key="1">
    <citation type="submission" date="2021-03" db="EMBL/GenBank/DDBJ databases">
        <title>Complete genome sequence of Streptomyces cyanogenus S136, producer of anticancer angucycline landomycin A.</title>
        <authorList>
            <person name="Hrab P."/>
            <person name="Ruckert C."/>
            <person name="Busche T."/>
            <person name="Ostash I."/>
            <person name="Kalinowski J."/>
            <person name="Fedorenko V."/>
            <person name="Yushchuk O."/>
            <person name="Ostash B."/>
        </authorList>
    </citation>
    <scope>NUCLEOTIDE SEQUENCE [LARGE SCALE GENOMIC DNA]</scope>
    <source>
        <strain evidence="2 3">S136</strain>
    </source>
</reference>
<protein>
    <submittedName>
        <fullName evidence="2">Uncharacterized protein</fullName>
    </submittedName>
</protein>
<dbReference type="RefSeq" id="WP_208030078.1">
    <property type="nucleotide sequence ID" value="NZ_CP071839.1"/>
</dbReference>
<proteinExistence type="predicted"/>
<dbReference type="EMBL" id="CP071839">
    <property type="protein sequence ID" value="QTD96050.1"/>
    <property type="molecule type" value="Genomic_DNA"/>
</dbReference>
<gene>
    <name evidence="2" type="ORF">S1361_01765</name>
</gene>
<evidence type="ECO:0000313" key="2">
    <source>
        <dbReference type="EMBL" id="QTD96050.1"/>
    </source>
</evidence>
<keyword evidence="3" id="KW-1185">Reference proteome</keyword>
<sequence length="68" mass="7603">MTRKGFPFFYDRAGPTELQAEDVARNRDMTLDDLPRAQREGFGPDAATSAPQVSRAERQERAYLAGLS</sequence>
<accession>A0ABX7THX0</accession>
<feature type="region of interest" description="Disordered" evidence="1">
    <location>
        <begin position="35"/>
        <end position="68"/>
    </location>
</feature>
<name>A0ABX7THX0_STRCY</name>
<evidence type="ECO:0000256" key="1">
    <source>
        <dbReference type="SAM" id="MobiDB-lite"/>
    </source>
</evidence>
<dbReference type="Proteomes" id="UP000663908">
    <property type="component" value="Chromosome"/>
</dbReference>
<organism evidence="2 3">
    <name type="scientific">Streptomyces cyanogenus</name>
    <dbReference type="NCBI Taxonomy" id="80860"/>
    <lineage>
        <taxon>Bacteria</taxon>
        <taxon>Bacillati</taxon>
        <taxon>Actinomycetota</taxon>
        <taxon>Actinomycetes</taxon>
        <taxon>Kitasatosporales</taxon>
        <taxon>Streptomycetaceae</taxon>
        <taxon>Streptomyces</taxon>
    </lineage>
</organism>
<evidence type="ECO:0000313" key="3">
    <source>
        <dbReference type="Proteomes" id="UP000663908"/>
    </source>
</evidence>